<evidence type="ECO:0000313" key="2">
    <source>
        <dbReference type="EMBL" id="PIP22518.1"/>
    </source>
</evidence>
<dbReference type="InterPro" id="IPR011051">
    <property type="entry name" value="RmlC_Cupin_sf"/>
</dbReference>
<proteinExistence type="predicted"/>
<gene>
    <name evidence="2" type="ORF">COX38_00090</name>
</gene>
<organism evidence="2 3">
    <name type="scientific">Candidatus Nealsonbacteria bacterium CG23_combo_of_CG06-09_8_20_14_all_39_25</name>
    <dbReference type="NCBI Taxonomy" id="1974723"/>
    <lineage>
        <taxon>Bacteria</taxon>
        <taxon>Candidatus Nealsoniibacteriota</taxon>
    </lineage>
</organism>
<name>A0A2G9YTG5_9BACT</name>
<dbReference type="SUPFAM" id="SSF51182">
    <property type="entry name" value="RmlC-like cupins"/>
    <property type="match status" value="1"/>
</dbReference>
<dbReference type="InterPro" id="IPR014710">
    <property type="entry name" value="RmlC-like_jellyroll"/>
</dbReference>
<protein>
    <recommendedName>
        <fullName evidence="1">Cupin type-2 domain-containing protein</fullName>
    </recommendedName>
</protein>
<accession>A0A2G9YTG5</accession>
<reference evidence="2 3" key="1">
    <citation type="submission" date="2017-09" db="EMBL/GenBank/DDBJ databases">
        <title>Depth-based differentiation of microbial function through sediment-hosted aquifers and enrichment of novel symbionts in the deep terrestrial subsurface.</title>
        <authorList>
            <person name="Probst A.J."/>
            <person name="Ladd B."/>
            <person name="Jarett J.K."/>
            <person name="Geller-Mcgrath D.E."/>
            <person name="Sieber C.M."/>
            <person name="Emerson J.B."/>
            <person name="Anantharaman K."/>
            <person name="Thomas B.C."/>
            <person name="Malmstrom R."/>
            <person name="Stieglmeier M."/>
            <person name="Klingl A."/>
            <person name="Woyke T."/>
            <person name="Ryan C.M."/>
            <person name="Banfield J.F."/>
        </authorList>
    </citation>
    <scope>NUCLEOTIDE SEQUENCE [LARGE SCALE GENOMIC DNA]</scope>
    <source>
        <strain evidence="2">CG23_combo_of_CG06-09_8_20_14_all_39_25</strain>
    </source>
</reference>
<dbReference type="InterPro" id="IPR013096">
    <property type="entry name" value="Cupin_2"/>
</dbReference>
<dbReference type="EMBL" id="PCRN01000004">
    <property type="protein sequence ID" value="PIP22518.1"/>
    <property type="molecule type" value="Genomic_DNA"/>
</dbReference>
<dbReference type="Proteomes" id="UP000229054">
    <property type="component" value="Unassembled WGS sequence"/>
</dbReference>
<dbReference type="Gene3D" id="2.60.120.10">
    <property type="entry name" value="Jelly Rolls"/>
    <property type="match status" value="1"/>
</dbReference>
<evidence type="ECO:0000259" key="1">
    <source>
        <dbReference type="Pfam" id="PF07883"/>
    </source>
</evidence>
<sequence>MKFKLKNANVFGREGLKGWAYNSKDDFSNASVAYFEVTGKHGMVKTTVSDRVYLVLEGKGEFTIDGEVIPVEKTDVVIIPKNTPYDYQAKEGVLKLFLVDTPAFDSSADVKL</sequence>
<feature type="domain" description="Cupin type-2" evidence="1">
    <location>
        <begin position="51"/>
        <end position="91"/>
    </location>
</feature>
<comment type="caution">
    <text evidence="2">The sequence shown here is derived from an EMBL/GenBank/DDBJ whole genome shotgun (WGS) entry which is preliminary data.</text>
</comment>
<evidence type="ECO:0000313" key="3">
    <source>
        <dbReference type="Proteomes" id="UP000229054"/>
    </source>
</evidence>
<dbReference type="Pfam" id="PF07883">
    <property type="entry name" value="Cupin_2"/>
    <property type="match status" value="1"/>
</dbReference>
<dbReference type="AlphaFoldDB" id="A0A2G9YTG5"/>